<dbReference type="SMART" id="SM00256">
    <property type="entry name" value="FBOX"/>
    <property type="match status" value="1"/>
</dbReference>
<dbReference type="InterPro" id="IPR001810">
    <property type="entry name" value="F-box_dom"/>
</dbReference>
<feature type="domain" description="F-box" evidence="1">
    <location>
        <begin position="1"/>
        <end position="45"/>
    </location>
</feature>
<dbReference type="InterPro" id="IPR036047">
    <property type="entry name" value="F-box-like_dom_sf"/>
</dbReference>
<gene>
    <name evidence="2" type="ORF">PVAND_015208</name>
</gene>
<dbReference type="Proteomes" id="UP001107558">
    <property type="component" value="Chromosome 4"/>
</dbReference>
<comment type="caution">
    <text evidence="2">The sequence shown here is derived from an EMBL/GenBank/DDBJ whole genome shotgun (WGS) entry which is preliminary data.</text>
</comment>
<evidence type="ECO:0000313" key="3">
    <source>
        <dbReference type="Proteomes" id="UP001107558"/>
    </source>
</evidence>
<dbReference type="OrthoDB" id="3219396at2759"/>
<organism evidence="2 3">
    <name type="scientific">Polypedilum vanderplanki</name>
    <name type="common">Sleeping chironomid midge</name>
    <dbReference type="NCBI Taxonomy" id="319348"/>
    <lineage>
        <taxon>Eukaryota</taxon>
        <taxon>Metazoa</taxon>
        <taxon>Ecdysozoa</taxon>
        <taxon>Arthropoda</taxon>
        <taxon>Hexapoda</taxon>
        <taxon>Insecta</taxon>
        <taxon>Pterygota</taxon>
        <taxon>Neoptera</taxon>
        <taxon>Endopterygota</taxon>
        <taxon>Diptera</taxon>
        <taxon>Nematocera</taxon>
        <taxon>Chironomoidea</taxon>
        <taxon>Chironomidae</taxon>
        <taxon>Chironominae</taxon>
        <taxon>Polypedilum</taxon>
        <taxon>Polypedilum</taxon>
    </lineage>
</organism>
<dbReference type="Gene3D" id="1.20.1280.50">
    <property type="match status" value="1"/>
</dbReference>
<keyword evidence="3" id="KW-1185">Reference proteome</keyword>
<protein>
    <recommendedName>
        <fullName evidence="1">F-box domain-containing protein</fullName>
    </recommendedName>
</protein>
<dbReference type="PANTHER" id="PTHR38926">
    <property type="entry name" value="F-BOX DOMAIN CONTAINING PROTEIN, EXPRESSED"/>
    <property type="match status" value="1"/>
</dbReference>
<dbReference type="EMBL" id="JADBJN010000004">
    <property type="protein sequence ID" value="KAG5667217.1"/>
    <property type="molecule type" value="Genomic_DNA"/>
</dbReference>
<reference evidence="2" key="1">
    <citation type="submission" date="2021-03" db="EMBL/GenBank/DDBJ databases">
        <title>Chromosome level genome of the anhydrobiotic midge Polypedilum vanderplanki.</title>
        <authorList>
            <person name="Yoshida Y."/>
            <person name="Kikawada T."/>
            <person name="Gusev O."/>
        </authorList>
    </citation>
    <scope>NUCLEOTIDE SEQUENCE</scope>
    <source>
        <strain evidence="2">NIAS01</strain>
        <tissue evidence="2">Whole body or cell culture</tissue>
    </source>
</reference>
<evidence type="ECO:0000259" key="1">
    <source>
        <dbReference type="PROSITE" id="PS50181"/>
    </source>
</evidence>
<name>A0A9J6BBH6_POLVA</name>
<dbReference type="PANTHER" id="PTHR38926:SF72">
    <property type="entry name" value="IM:7136021-RELATED"/>
    <property type="match status" value="1"/>
</dbReference>
<dbReference type="InterPro" id="IPR032675">
    <property type="entry name" value="LRR_dom_sf"/>
</dbReference>
<dbReference type="Gene3D" id="3.80.10.10">
    <property type="entry name" value="Ribonuclease Inhibitor"/>
    <property type="match status" value="1"/>
</dbReference>
<dbReference type="AlphaFoldDB" id="A0A9J6BBH6"/>
<sequence length="514" mass="59271">MDYLPNEVLIEIFDYLQKDSIWNVLNVCRNWKNVVINSTRLLKKLEASVRPSSIDNVLEEYSSIPITSLMLNTLVAKEEPNNLNQFNEKLKNLIEKHKTTIEFTEMIFSRMEFLTDYISQLSKIKHLNLVNARARNEPQLEISLENLPKFPHLKLIGLKNATHTLKYLQHHQVETLKCIDVENLSTGRNISEFMKVTKSLKEVKFMGFIPHLIEIENFTCELTTLTILIKGQTETQSNSILDLMRAQKNSLKELRLIGFNTSGFVECAINELQLTKLEIDITRLKFPLTALKVNKNIKNLSLQVIAQQNSQLIKIIEVLPNVENFKIISNTNIGFNEWIMKVNDTMTRLKNLSIDALMTILPPKNLNLKSLESLTVSKLGNEFHIHGFIQLASRCPNLKKLIATGYGVKFMQTMSDEGEIVEDTTLCRVEFLTLLATLPKLEELELRGKLTLTDEIVEILISDFCKLKKFNFSAEKDWNLSQKLKKLNQSKIQCKILEIDNGKRGFKRKYSEER</sequence>
<dbReference type="SUPFAM" id="SSF81383">
    <property type="entry name" value="F-box domain"/>
    <property type="match status" value="1"/>
</dbReference>
<accession>A0A9J6BBH6</accession>
<proteinExistence type="predicted"/>
<evidence type="ECO:0000313" key="2">
    <source>
        <dbReference type="EMBL" id="KAG5667217.1"/>
    </source>
</evidence>
<dbReference type="PROSITE" id="PS50181">
    <property type="entry name" value="FBOX"/>
    <property type="match status" value="1"/>
</dbReference>
<dbReference type="Pfam" id="PF12937">
    <property type="entry name" value="F-box-like"/>
    <property type="match status" value="1"/>
</dbReference>
<dbReference type="SUPFAM" id="SSF52047">
    <property type="entry name" value="RNI-like"/>
    <property type="match status" value="1"/>
</dbReference>